<dbReference type="AlphaFoldDB" id="A0A511X425"/>
<sequence length="46" mass="5273">MIGQTHRHDMVWCKCGVIAIDGGKDYQRLTGNLKNIDDSYSVFEKE</sequence>
<dbReference type="Proteomes" id="UP000321400">
    <property type="component" value="Unassembled WGS sequence"/>
</dbReference>
<feature type="domain" description="DUF7695" evidence="1">
    <location>
        <begin position="4"/>
        <end position="35"/>
    </location>
</feature>
<gene>
    <name evidence="2" type="ORF">HAL01_21570</name>
</gene>
<proteinExistence type="predicted"/>
<evidence type="ECO:0000259" key="1">
    <source>
        <dbReference type="Pfam" id="PF24749"/>
    </source>
</evidence>
<keyword evidence="3" id="KW-1185">Reference proteome</keyword>
<dbReference type="EMBL" id="BJYE01000036">
    <property type="protein sequence ID" value="GEN57693.1"/>
    <property type="molecule type" value="Genomic_DNA"/>
</dbReference>
<evidence type="ECO:0000313" key="2">
    <source>
        <dbReference type="EMBL" id="GEN57693.1"/>
    </source>
</evidence>
<evidence type="ECO:0000313" key="3">
    <source>
        <dbReference type="Proteomes" id="UP000321400"/>
    </source>
</evidence>
<comment type="caution">
    <text evidence="2">The sequence shown here is derived from an EMBL/GenBank/DDBJ whole genome shotgun (WGS) entry which is preliminary data.</text>
</comment>
<dbReference type="InterPro" id="IPR056112">
    <property type="entry name" value="DUF7695"/>
</dbReference>
<reference evidence="2 3" key="1">
    <citation type="submission" date="2019-07" db="EMBL/GenBank/DDBJ databases">
        <title>Whole genome shotgun sequence of Halolactibacillus alkaliphilus NBRC 103919.</title>
        <authorList>
            <person name="Hosoyama A."/>
            <person name="Uohara A."/>
            <person name="Ohji S."/>
            <person name="Ichikawa N."/>
        </authorList>
    </citation>
    <scope>NUCLEOTIDE SEQUENCE [LARGE SCALE GENOMIC DNA]</scope>
    <source>
        <strain evidence="2 3">NBRC 103919</strain>
    </source>
</reference>
<organism evidence="2 3">
    <name type="scientific">Halolactibacillus alkaliphilus</name>
    <dbReference type="NCBI Taxonomy" id="442899"/>
    <lineage>
        <taxon>Bacteria</taxon>
        <taxon>Bacillati</taxon>
        <taxon>Bacillota</taxon>
        <taxon>Bacilli</taxon>
        <taxon>Bacillales</taxon>
        <taxon>Bacillaceae</taxon>
        <taxon>Halolactibacillus</taxon>
    </lineage>
</organism>
<name>A0A511X425_9BACI</name>
<protein>
    <recommendedName>
        <fullName evidence="1">DUF7695 domain-containing protein</fullName>
    </recommendedName>
</protein>
<dbReference type="Pfam" id="PF24749">
    <property type="entry name" value="DUF7695"/>
    <property type="match status" value="1"/>
</dbReference>
<accession>A0A511X425</accession>